<sequence length="440" mass="49527">MILHIPVENAYFVFPIAVGVTYPAFAYVLGRTIGGKEVVGVISMVIVTADGASTQFSVAPIPMAIATIFLAGIAMTMISAEIKCKKRLLLLMLIFSIAAAVTHKIPILLATGATTVYMFYSTLQVIELRSFEVITGDYYYVVFFPIILFIQWFYIAPYFLEIIGWLKAILIEGTSPDQVVTVYDIEYQMAEVVDFPIMIDLIYSGYYILTVAIGGICGLVLLYLYKSRQVRILQSFCLVTVLMTIPGLFLYNAPGYRRVFVYATIFVAVLIGVGIEYAREQSRLVQKEVVILAIVLVISANLLSPLVAPDGPEKATRYLTSKEINGKEFTNSKVDQTVYSDVFFKRKKINIGSQTAFSQSDQIVGPPPNPTNHGYMHEELLNGTLRDKEYEYVAWRTDVDIFRLFGGEFRLKWKPETHLDSNYSKVYTNSGVNVYKREKR</sequence>
<dbReference type="AlphaFoldDB" id="A0A830FP68"/>
<evidence type="ECO:0000313" key="2">
    <source>
        <dbReference type="EMBL" id="GGM23959.1"/>
    </source>
</evidence>
<gene>
    <name evidence="2" type="ORF">GCM10009006_01570</name>
</gene>
<protein>
    <recommendedName>
        <fullName evidence="4">Glycosyltransferase RgtA/B/C/D-like domain-containing protein</fullName>
    </recommendedName>
</protein>
<feature type="transmembrane region" description="Helical" evidence="1">
    <location>
        <begin position="12"/>
        <end position="30"/>
    </location>
</feature>
<feature type="transmembrane region" description="Helical" evidence="1">
    <location>
        <begin position="259"/>
        <end position="277"/>
    </location>
</feature>
<feature type="transmembrane region" description="Helical" evidence="1">
    <location>
        <begin position="87"/>
        <end position="103"/>
    </location>
</feature>
<feature type="transmembrane region" description="Helical" evidence="1">
    <location>
        <begin position="289"/>
        <end position="308"/>
    </location>
</feature>
<keyword evidence="1" id="KW-1133">Transmembrane helix</keyword>
<evidence type="ECO:0000313" key="3">
    <source>
        <dbReference type="Proteomes" id="UP000656367"/>
    </source>
</evidence>
<feature type="transmembrane region" description="Helical" evidence="1">
    <location>
        <begin position="138"/>
        <end position="160"/>
    </location>
</feature>
<feature type="transmembrane region" description="Helical" evidence="1">
    <location>
        <begin position="232"/>
        <end position="253"/>
    </location>
</feature>
<dbReference type="EMBL" id="BMON01000001">
    <property type="protein sequence ID" value="GGM23959.1"/>
    <property type="molecule type" value="Genomic_DNA"/>
</dbReference>
<dbReference type="OrthoDB" id="214905at2157"/>
<feature type="transmembrane region" description="Helical" evidence="1">
    <location>
        <begin position="61"/>
        <end position="80"/>
    </location>
</feature>
<dbReference type="Proteomes" id="UP000656367">
    <property type="component" value="Unassembled WGS sequence"/>
</dbReference>
<dbReference type="RefSeq" id="WP_188851001.1">
    <property type="nucleotide sequence ID" value="NZ_BMON01000001.1"/>
</dbReference>
<comment type="caution">
    <text evidence="2">The sequence shown here is derived from an EMBL/GenBank/DDBJ whole genome shotgun (WGS) entry which is preliminary data.</text>
</comment>
<evidence type="ECO:0008006" key="4">
    <source>
        <dbReference type="Google" id="ProtNLM"/>
    </source>
</evidence>
<name>A0A830FP68_HALAR</name>
<organism evidence="2 3">
    <name type="scientific">Haloarcula argentinensis</name>
    <dbReference type="NCBI Taxonomy" id="43776"/>
    <lineage>
        <taxon>Archaea</taxon>
        <taxon>Methanobacteriati</taxon>
        <taxon>Methanobacteriota</taxon>
        <taxon>Stenosarchaea group</taxon>
        <taxon>Halobacteria</taxon>
        <taxon>Halobacteriales</taxon>
        <taxon>Haloarculaceae</taxon>
        <taxon>Haloarcula</taxon>
    </lineage>
</organism>
<feature type="transmembrane region" description="Helical" evidence="1">
    <location>
        <begin position="205"/>
        <end position="225"/>
    </location>
</feature>
<accession>A0A830FP68</accession>
<reference evidence="2" key="1">
    <citation type="journal article" date="2014" name="Int. J. Syst. Evol. Microbiol.">
        <title>Complete genome sequence of Corynebacterium casei LMG S-19264T (=DSM 44701T), isolated from a smear-ripened cheese.</title>
        <authorList>
            <consortium name="US DOE Joint Genome Institute (JGI-PGF)"/>
            <person name="Walter F."/>
            <person name="Albersmeier A."/>
            <person name="Kalinowski J."/>
            <person name="Ruckert C."/>
        </authorList>
    </citation>
    <scope>NUCLEOTIDE SEQUENCE</scope>
    <source>
        <strain evidence="2">JCM 15759</strain>
    </source>
</reference>
<reference evidence="2" key="2">
    <citation type="submission" date="2020-09" db="EMBL/GenBank/DDBJ databases">
        <authorList>
            <person name="Sun Q."/>
            <person name="Ohkuma M."/>
        </authorList>
    </citation>
    <scope>NUCLEOTIDE SEQUENCE</scope>
    <source>
        <strain evidence="2">JCM 15759</strain>
    </source>
</reference>
<keyword evidence="1" id="KW-0812">Transmembrane</keyword>
<proteinExistence type="predicted"/>
<evidence type="ECO:0000256" key="1">
    <source>
        <dbReference type="SAM" id="Phobius"/>
    </source>
</evidence>
<keyword evidence="1" id="KW-0472">Membrane</keyword>